<protein>
    <submittedName>
        <fullName evidence="1">Uncharacterized protein</fullName>
    </submittedName>
</protein>
<proteinExistence type="predicted"/>
<sequence>MARKALFVSSTYPTQNTPAQVKNLGFIHPTQLRGRNPHWPLDNNPLSNKTSTSFIRAPFPPPSPNILLLKRHPFLPRSSTDWVGCVVALFD</sequence>
<reference evidence="1 2" key="1">
    <citation type="submission" date="2021-06" db="EMBL/GenBank/DDBJ databases">
        <title>Caerostris darwini draft genome.</title>
        <authorList>
            <person name="Kono N."/>
            <person name="Arakawa K."/>
        </authorList>
    </citation>
    <scope>NUCLEOTIDE SEQUENCE [LARGE SCALE GENOMIC DNA]</scope>
</reference>
<dbReference type="Proteomes" id="UP001054837">
    <property type="component" value="Unassembled WGS sequence"/>
</dbReference>
<accession>A0AAV4N8Y1</accession>
<name>A0AAV4N8Y1_9ARAC</name>
<dbReference type="AlphaFoldDB" id="A0AAV4N8Y1"/>
<evidence type="ECO:0000313" key="1">
    <source>
        <dbReference type="EMBL" id="GIX79947.1"/>
    </source>
</evidence>
<keyword evidence="2" id="KW-1185">Reference proteome</keyword>
<comment type="caution">
    <text evidence="1">The sequence shown here is derived from an EMBL/GenBank/DDBJ whole genome shotgun (WGS) entry which is preliminary data.</text>
</comment>
<organism evidence="1 2">
    <name type="scientific">Caerostris darwini</name>
    <dbReference type="NCBI Taxonomy" id="1538125"/>
    <lineage>
        <taxon>Eukaryota</taxon>
        <taxon>Metazoa</taxon>
        <taxon>Ecdysozoa</taxon>
        <taxon>Arthropoda</taxon>
        <taxon>Chelicerata</taxon>
        <taxon>Arachnida</taxon>
        <taxon>Araneae</taxon>
        <taxon>Araneomorphae</taxon>
        <taxon>Entelegynae</taxon>
        <taxon>Araneoidea</taxon>
        <taxon>Araneidae</taxon>
        <taxon>Caerostris</taxon>
    </lineage>
</organism>
<gene>
    <name evidence="1" type="ORF">CDAR_209421</name>
</gene>
<dbReference type="EMBL" id="BPLQ01001246">
    <property type="protein sequence ID" value="GIX79947.1"/>
    <property type="molecule type" value="Genomic_DNA"/>
</dbReference>
<evidence type="ECO:0000313" key="2">
    <source>
        <dbReference type="Proteomes" id="UP001054837"/>
    </source>
</evidence>